<dbReference type="GO" id="GO:0015297">
    <property type="term" value="F:antiporter activity"/>
    <property type="evidence" value="ECO:0007669"/>
    <property type="project" value="UniProtKB-KW"/>
</dbReference>
<dbReference type="InterPro" id="IPR052180">
    <property type="entry name" value="NhaC_Na-H+_Antiporter"/>
</dbReference>
<dbReference type="RefSeq" id="WP_113633872.1">
    <property type="nucleotide sequence ID" value="NZ_QNUX01000002.1"/>
</dbReference>
<evidence type="ECO:0000313" key="12">
    <source>
        <dbReference type="Proteomes" id="UP000253676"/>
    </source>
</evidence>
<feature type="transmembrane region" description="Helical" evidence="9">
    <location>
        <begin position="376"/>
        <end position="399"/>
    </location>
</feature>
<proteinExistence type="inferred from homology"/>
<feature type="domain" description="Na+/H+ antiporter NhaC-like C-terminal" evidence="10">
    <location>
        <begin position="21"/>
        <end position="214"/>
    </location>
</feature>
<organism evidence="11 12">
    <name type="scientific">Flavobacterium psychrolimnae</name>
    <dbReference type="NCBI Taxonomy" id="249351"/>
    <lineage>
        <taxon>Bacteria</taxon>
        <taxon>Pseudomonadati</taxon>
        <taxon>Bacteroidota</taxon>
        <taxon>Flavobacteriia</taxon>
        <taxon>Flavobacteriales</taxon>
        <taxon>Flavobacteriaceae</taxon>
        <taxon>Flavobacterium</taxon>
    </lineage>
</organism>
<evidence type="ECO:0000256" key="1">
    <source>
        <dbReference type="ARBA" id="ARBA00004651"/>
    </source>
</evidence>
<dbReference type="InterPro" id="IPR018461">
    <property type="entry name" value="Na/H_Antiport_NhaC-like_C"/>
</dbReference>
<gene>
    <name evidence="11" type="ORF">DR980_03520</name>
</gene>
<evidence type="ECO:0000256" key="2">
    <source>
        <dbReference type="ARBA" id="ARBA00022448"/>
    </source>
</evidence>
<feature type="transmembrane region" description="Helical" evidence="9">
    <location>
        <begin position="290"/>
        <end position="315"/>
    </location>
</feature>
<evidence type="ECO:0000256" key="6">
    <source>
        <dbReference type="ARBA" id="ARBA00022989"/>
    </source>
</evidence>
<evidence type="ECO:0000256" key="3">
    <source>
        <dbReference type="ARBA" id="ARBA00022449"/>
    </source>
</evidence>
<keyword evidence="2" id="KW-0813">Transport</keyword>
<dbReference type="PANTHER" id="PTHR33451">
    <property type="entry name" value="MALATE-2H(+)/NA(+)-LACTATE ANTIPORTER"/>
    <property type="match status" value="1"/>
</dbReference>
<feature type="transmembrane region" description="Helical" evidence="9">
    <location>
        <begin position="194"/>
        <end position="213"/>
    </location>
</feature>
<feature type="transmembrane region" description="Helical" evidence="9">
    <location>
        <begin position="74"/>
        <end position="95"/>
    </location>
</feature>
<reference evidence="11 12" key="1">
    <citation type="submission" date="2018-07" db="EMBL/GenBank/DDBJ databases">
        <title>Complete genome sequence of Flavobacterium psychrolimnae LMG 22018.</title>
        <authorList>
            <person name="Kim D.-U."/>
        </authorList>
    </citation>
    <scope>NUCLEOTIDE SEQUENCE [LARGE SCALE GENOMIC DNA]</scope>
    <source>
        <strain evidence="11 12">LMG 22018</strain>
    </source>
</reference>
<keyword evidence="3" id="KW-0050">Antiport</keyword>
<keyword evidence="7 9" id="KW-0472">Membrane</keyword>
<protein>
    <submittedName>
        <fullName evidence="11">Na+/H+ antiporter NhaC family protein</fullName>
    </submittedName>
</protein>
<comment type="similarity">
    <text evidence="8">Belongs to the NhaC Na(+)/H(+) (TC 2.A.35) antiporter family.</text>
</comment>
<dbReference type="Pfam" id="PF03553">
    <property type="entry name" value="Na_H_antiporter"/>
    <property type="match status" value="2"/>
</dbReference>
<keyword evidence="4" id="KW-1003">Cell membrane</keyword>
<keyword evidence="6 9" id="KW-1133">Transmembrane helix</keyword>
<dbReference type="GO" id="GO:0005886">
    <property type="term" value="C:plasma membrane"/>
    <property type="evidence" value="ECO:0007669"/>
    <property type="project" value="UniProtKB-SubCell"/>
</dbReference>
<comment type="subcellular location">
    <subcellularLocation>
        <location evidence="1">Cell membrane</location>
        <topology evidence="1">Multi-pass membrane protein</topology>
    </subcellularLocation>
</comment>
<keyword evidence="12" id="KW-1185">Reference proteome</keyword>
<evidence type="ECO:0000256" key="9">
    <source>
        <dbReference type="SAM" id="Phobius"/>
    </source>
</evidence>
<feature type="transmembrane region" description="Helical" evidence="9">
    <location>
        <begin position="411"/>
        <end position="430"/>
    </location>
</feature>
<dbReference type="AlphaFoldDB" id="A0A366B5K5"/>
<evidence type="ECO:0000256" key="5">
    <source>
        <dbReference type="ARBA" id="ARBA00022692"/>
    </source>
</evidence>
<feature type="transmembrane region" description="Helical" evidence="9">
    <location>
        <begin position="12"/>
        <end position="31"/>
    </location>
</feature>
<evidence type="ECO:0000256" key="8">
    <source>
        <dbReference type="ARBA" id="ARBA00038435"/>
    </source>
</evidence>
<feature type="transmembrane region" description="Helical" evidence="9">
    <location>
        <begin position="37"/>
        <end position="54"/>
    </location>
</feature>
<feature type="transmembrane region" description="Helical" evidence="9">
    <location>
        <begin position="234"/>
        <end position="267"/>
    </location>
</feature>
<accession>A0A366B5K5</accession>
<evidence type="ECO:0000259" key="10">
    <source>
        <dbReference type="Pfam" id="PF03553"/>
    </source>
</evidence>
<comment type="caution">
    <text evidence="11">The sequence shown here is derived from an EMBL/GenBank/DDBJ whole genome shotgun (WGS) entry which is preliminary data.</text>
</comment>
<name>A0A366B5K5_9FLAO</name>
<sequence>MTLFSKDKGNAFALIPLFVFIFTFLGAGIILNDFYAFPSPVAVLVGIIAAFLLFKSSTEDKVATLIAGCGESKIMTMCLIYLLAGAFAVVSKAMGGVDAVVNLGINTIDVAYFPLGIFLIASFLSTATGTSVGAIVAIGPIAVALADKSGASLPLISGALLGGSMLGDNLSMISDTTIAATQSLGCDLKDKFKINLFIAFPAAVFTILVFFYLGLNSDIVTVAIAKSDFSWIAIVPYILVIVLAVVGVNVFSTLLIGTLLAGIIGYFSGSFTLMEFTQKIYEGFTSMTDIFLLSMLTGGLAAMVDKAGGITYLLVQIKKRIKSKKSAQAGIGAIVGFANLAIANNTVSIVITGPIAKEINDEYELNPKKTAAILDIFSCIIQGILPYGAQVLLILSYANGKLDFFDLISNAWYHLFLLVFTLVAIYSSFWDKWTKRFFKI</sequence>
<feature type="transmembrane region" description="Helical" evidence="9">
    <location>
        <begin position="115"/>
        <end position="146"/>
    </location>
</feature>
<dbReference type="PANTHER" id="PTHR33451:SF4">
    <property type="entry name" value="NA+_H+ ANTIPORTER"/>
    <property type="match status" value="1"/>
</dbReference>
<evidence type="ECO:0000256" key="4">
    <source>
        <dbReference type="ARBA" id="ARBA00022475"/>
    </source>
</evidence>
<evidence type="ECO:0000256" key="7">
    <source>
        <dbReference type="ARBA" id="ARBA00023136"/>
    </source>
</evidence>
<evidence type="ECO:0000313" key="11">
    <source>
        <dbReference type="EMBL" id="RBN51494.1"/>
    </source>
</evidence>
<dbReference type="EMBL" id="QNUX01000002">
    <property type="protein sequence ID" value="RBN51494.1"/>
    <property type="molecule type" value="Genomic_DNA"/>
</dbReference>
<keyword evidence="5 9" id="KW-0812">Transmembrane</keyword>
<feature type="domain" description="Na+/H+ antiporter NhaC-like C-terminal" evidence="10">
    <location>
        <begin position="218"/>
        <end position="426"/>
    </location>
</feature>
<dbReference type="OrthoDB" id="9790605at2"/>
<dbReference type="Proteomes" id="UP000253676">
    <property type="component" value="Unassembled WGS sequence"/>
</dbReference>